<dbReference type="EMBL" id="CP013023">
    <property type="protein sequence ID" value="ANF96849.1"/>
    <property type="molecule type" value="Genomic_DNA"/>
</dbReference>
<sequence>MITIHAESISTIENYKLLTGSVVPRPIAMVTSLSETRVLNIAPFSYFNIVASDPPILSVSIARKQGQMKDTARNILDSKELVIHIVHEEMTEQMNHTAASLPPDQSELDLTDLHTIPSEKVNVPGIREALVRYECQLDQHVAITNGEGIIVQDLLLVRVLCYHFDETVIDHEHMYILTEQLKPVARLAGNNYAGLAQQFSVDRPS</sequence>
<evidence type="ECO:0000259" key="5">
    <source>
        <dbReference type="SMART" id="SM00903"/>
    </source>
</evidence>
<dbReference type="OrthoDB" id="9794638at2"/>
<evidence type="ECO:0000256" key="1">
    <source>
        <dbReference type="ARBA" id="ARBA00001917"/>
    </source>
</evidence>
<keyword evidence="3" id="KW-0288">FMN</keyword>
<evidence type="ECO:0000256" key="2">
    <source>
        <dbReference type="ARBA" id="ARBA00022630"/>
    </source>
</evidence>
<dbReference type="SMART" id="SM00903">
    <property type="entry name" value="Flavin_Reduct"/>
    <property type="match status" value="1"/>
</dbReference>
<dbReference type="GO" id="GO:0010181">
    <property type="term" value="F:FMN binding"/>
    <property type="evidence" value="ECO:0007669"/>
    <property type="project" value="InterPro"/>
</dbReference>
<reference evidence="7" key="1">
    <citation type="submission" date="2015-10" db="EMBL/GenBank/DDBJ databases">
        <title>Genome of Paenibacillus bovis sp. nov.</title>
        <authorList>
            <person name="Wu Z."/>
            <person name="Gao C."/>
            <person name="Liu Z."/>
            <person name="Zheng H."/>
        </authorList>
    </citation>
    <scope>NUCLEOTIDE SEQUENCE [LARGE SCALE GENOMIC DNA]</scope>
    <source>
        <strain evidence="7">BD3526</strain>
    </source>
</reference>
<organism evidence="6 7">
    <name type="scientific">Paenibacillus bovis</name>
    <dbReference type="NCBI Taxonomy" id="1616788"/>
    <lineage>
        <taxon>Bacteria</taxon>
        <taxon>Bacillati</taxon>
        <taxon>Bacillota</taxon>
        <taxon>Bacilli</taxon>
        <taxon>Bacillales</taxon>
        <taxon>Paenibacillaceae</taxon>
        <taxon>Paenibacillus</taxon>
    </lineage>
</organism>
<comment type="cofactor">
    <cofactor evidence="1">
        <name>FMN</name>
        <dbReference type="ChEBI" id="CHEBI:58210"/>
    </cofactor>
</comment>
<protein>
    <recommendedName>
        <fullName evidence="5">Flavin reductase like domain-containing protein</fullName>
    </recommendedName>
</protein>
<dbReference type="Pfam" id="PF01613">
    <property type="entry name" value="Flavin_Reduct"/>
    <property type="match status" value="1"/>
</dbReference>
<evidence type="ECO:0000256" key="3">
    <source>
        <dbReference type="ARBA" id="ARBA00022643"/>
    </source>
</evidence>
<keyword evidence="7" id="KW-1185">Reference proteome</keyword>
<dbReference type="Proteomes" id="UP000078148">
    <property type="component" value="Chromosome"/>
</dbReference>
<evidence type="ECO:0000256" key="4">
    <source>
        <dbReference type="ARBA" id="ARBA00038054"/>
    </source>
</evidence>
<gene>
    <name evidence="6" type="ORF">AR543_13075</name>
</gene>
<reference evidence="6 7" key="2">
    <citation type="journal article" date="2016" name="Int. J. Syst. Evol. Microbiol.">
        <title>Paenibacillus bovis sp. nov., isolated from raw yak (Bos grunniens) milk.</title>
        <authorList>
            <person name="Gao C."/>
            <person name="Han J."/>
            <person name="Liu Z."/>
            <person name="Xu X."/>
            <person name="Hang F."/>
            <person name="Wu Z."/>
        </authorList>
    </citation>
    <scope>NUCLEOTIDE SEQUENCE [LARGE SCALE GENOMIC DNA]</scope>
    <source>
        <strain evidence="6 7">BD3526</strain>
    </source>
</reference>
<dbReference type="Gene3D" id="2.30.110.10">
    <property type="entry name" value="Electron Transport, Fmn-binding Protein, Chain A"/>
    <property type="match status" value="1"/>
</dbReference>
<keyword evidence="2" id="KW-0285">Flavoprotein</keyword>
<name>A0A172ZH40_9BACL</name>
<evidence type="ECO:0000313" key="6">
    <source>
        <dbReference type="EMBL" id="ANF96849.1"/>
    </source>
</evidence>
<accession>A0A172ZH40</accession>
<dbReference type="GO" id="GO:0016646">
    <property type="term" value="F:oxidoreductase activity, acting on the CH-NH group of donors, NAD or NADP as acceptor"/>
    <property type="evidence" value="ECO:0007669"/>
    <property type="project" value="UniProtKB-ARBA"/>
</dbReference>
<dbReference type="SUPFAM" id="SSF50475">
    <property type="entry name" value="FMN-binding split barrel"/>
    <property type="match status" value="1"/>
</dbReference>
<dbReference type="PANTHER" id="PTHR33798">
    <property type="entry name" value="FLAVOPROTEIN OXYGENASE"/>
    <property type="match status" value="1"/>
</dbReference>
<comment type="similarity">
    <text evidence="4">Belongs to the flavoredoxin family.</text>
</comment>
<proteinExistence type="inferred from homology"/>
<dbReference type="KEGG" id="pbv:AR543_13075"/>
<feature type="domain" description="Flavin reductase like" evidence="5">
    <location>
        <begin position="20"/>
        <end position="177"/>
    </location>
</feature>
<dbReference type="STRING" id="1616788.AR543_13075"/>
<evidence type="ECO:0000313" key="7">
    <source>
        <dbReference type="Proteomes" id="UP000078148"/>
    </source>
</evidence>
<dbReference type="PANTHER" id="PTHR33798:SF5">
    <property type="entry name" value="FLAVIN REDUCTASE LIKE DOMAIN-CONTAINING PROTEIN"/>
    <property type="match status" value="1"/>
</dbReference>
<dbReference type="InterPro" id="IPR002563">
    <property type="entry name" value="Flavin_Rdtase-like_dom"/>
</dbReference>
<dbReference type="RefSeq" id="WP_060534956.1">
    <property type="nucleotide sequence ID" value="NZ_CP013023.1"/>
</dbReference>
<dbReference type="AlphaFoldDB" id="A0A172ZH40"/>
<dbReference type="InterPro" id="IPR012349">
    <property type="entry name" value="Split_barrel_FMN-bd"/>
</dbReference>